<feature type="compositionally biased region" description="Low complexity" evidence="1">
    <location>
        <begin position="146"/>
        <end position="163"/>
    </location>
</feature>
<feature type="transmembrane region" description="Helical" evidence="2">
    <location>
        <begin position="65"/>
        <end position="87"/>
    </location>
</feature>
<keyword evidence="2" id="KW-1133">Transmembrane helix</keyword>
<reference evidence="3 4" key="1">
    <citation type="submission" date="2024-09" db="EMBL/GenBank/DDBJ databases">
        <title>Rethinking Asexuality: The Enigmatic Case of Functional Sexual Genes in Lepraria (Stereocaulaceae).</title>
        <authorList>
            <person name="Doellman M."/>
            <person name="Sun Y."/>
            <person name="Barcenas-Pena A."/>
            <person name="Lumbsch H.T."/>
            <person name="Grewe F."/>
        </authorList>
    </citation>
    <scope>NUCLEOTIDE SEQUENCE [LARGE SCALE GENOMIC DNA]</scope>
    <source>
        <strain evidence="3 4">Grewe 0041</strain>
    </source>
</reference>
<proteinExistence type="predicted"/>
<feature type="compositionally biased region" description="Low complexity" evidence="1">
    <location>
        <begin position="7"/>
        <end position="32"/>
    </location>
</feature>
<keyword evidence="4" id="KW-1185">Reference proteome</keyword>
<evidence type="ECO:0000256" key="2">
    <source>
        <dbReference type="SAM" id="Phobius"/>
    </source>
</evidence>
<feature type="compositionally biased region" description="Low complexity" evidence="1">
    <location>
        <begin position="233"/>
        <end position="242"/>
    </location>
</feature>
<name>A0ABR4B388_9LECA</name>
<feature type="region of interest" description="Disordered" evidence="1">
    <location>
        <begin position="119"/>
        <end position="174"/>
    </location>
</feature>
<evidence type="ECO:0000313" key="4">
    <source>
        <dbReference type="Proteomes" id="UP001590951"/>
    </source>
</evidence>
<keyword evidence="2" id="KW-0812">Transmembrane</keyword>
<sequence length="253" mass="26509">MRSLHSTLATPPYAPAAVTTPSGGSSSTVDTVETVDSEGDCPESTASSSSSSSSLSTQHNNISTLLHLLFTPLLLFLTLTTTIAISTLSFRAFIVYAELTSAVLLNWINCYNIPKSTQTPSKFPTPIPSDPQKPSHHHKSRHRRSSCSSSGTSSSTASSNTLTPKAPDTTGTGSGCGFGIYTGAGVVRDFEGVGGWRITNPDDDANEEKNRTALNSRLELPATVRHHHRSRTSGSVASVSVPPKSPGLQAVGG</sequence>
<feature type="compositionally biased region" description="Basic residues" evidence="1">
    <location>
        <begin position="134"/>
        <end position="145"/>
    </location>
</feature>
<dbReference type="Proteomes" id="UP001590951">
    <property type="component" value="Unassembled WGS sequence"/>
</dbReference>
<dbReference type="EMBL" id="JBHFEH010000031">
    <property type="protein sequence ID" value="KAL2051858.1"/>
    <property type="molecule type" value="Genomic_DNA"/>
</dbReference>
<feature type="region of interest" description="Disordered" evidence="1">
    <location>
        <begin position="1"/>
        <end position="55"/>
    </location>
</feature>
<keyword evidence="2" id="KW-0472">Membrane</keyword>
<protein>
    <submittedName>
        <fullName evidence="3">Uncharacterized protein</fullName>
    </submittedName>
</protein>
<comment type="caution">
    <text evidence="3">The sequence shown here is derived from an EMBL/GenBank/DDBJ whole genome shotgun (WGS) entry which is preliminary data.</text>
</comment>
<evidence type="ECO:0000313" key="3">
    <source>
        <dbReference type="EMBL" id="KAL2051858.1"/>
    </source>
</evidence>
<gene>
    <name evidence="3" type="ORF">ABVK25_007773</name>
</gene>
<feature type="region of interest" description="Disordered" evidence="1">
    <location>
        <begin position="222"/>
        <end position="253"/>
    </location>
</feature>
<evidence type="ECO:0000256" key="1">
    <source>
        <dbReference type="SAM" id="MobiDB-lite"/>
    </source>
</evidence>
<organism evidence="3 4">
    <name type="scientific">Lepraria finkii</name>
    <dbReference type="NCBI Taxonomy" id="1340010"/>
    <lineage>
        <taxon>Eukaryota</taxon>
        <taxon>Fungi</taxon>
        <taxon>Dikarya</taxon>
        <taxon>Ascomycota</taxon>
        <taxon>Pezizomycotina</taxon>
        <taxon>Lecanoromycetes</taxon>
        <taxon>OSLEUM clade</taxon>
        <taxon>Lecanoromycetidae</taxon>
        <taxon>Lecanorales</taxon>
        <taxon>Lecanorineae</taxon>
        <taxon>Stereocaulaceae</taxon>
        <taxon>Lepraria</taxon>
    </lineage>
</organism>
<accession>A0ABR4B388</accession>